<dbReference type="PRINTS" id="PR00035">
    <property type="entry name" value="HTHGNTR"/>
</dbReference>
<evidence type="ECO:0000313" key="5">
    <source>
        <dbReference type="EMBL" id="TFF17211.1"/>
    </source>
</evidence>
<dbReference type="Proteomes" id="UP000298179">
    <property type="component" value="Unassembled WGS sequence"/>
</dbReference>
<dbReference type="InterPro" id="IPR000524">
    <property type="entry name" value="Tscrpt_reg_HTH_GntR"/>
</dbReference>
<dbReference type="EMBL" id="SOZD01000020">
    <property type="protein sequence ID" value="TFF17211.1"/>
    <property type="molecule type" value="Genomic_DNA"/>
</dbReference>
<dbReference type="SUPFAM" id="SSF48008">
    <property type="entry name" value="GntR ligand-binding domain-like"/>
    <property type="match status" value="1"/>
</dbReference>
<accession>A0A4Y8R6H6</accession>
<gene>
    <name evidence="5" type="ORF">E3C22_24230</name>
</gene>
<dbReference type="InterPro" id="IPR036390">
    <property type="entry name" value="WH_DNA-bd_sf"/>
</dbReference>
<evidence type="ECO:0000259" key="4">
    <source>
        <dbReference type="PROSITE" id="PS50949"/>
    </source>
</evidence>
<evidence type="ECO:0000256" key="3">
    <source>
        <dbReference type="ARBA" id="ARBA00023163"/>
    </source>
</evidence>
<reference evidence="5 6" key="1">
    <citation type="submission" date="2019-03" db="EMBL/GenBank/DDBJ databases">
        <title>Jiella endophytica sp. nov., a novel endophytic bacterium isolated from root of Ficus microcarpa Linn. f.</title>
        <authorList>
            <person name="Tuo L."/>
        </authorList>
    </citation>
    <scope>NUCLEOTIDE SEQUENCE [LARGE SCALE GENOMIC DNA]</scope>
    <source>
        <strain evidence="5 6">CBS5Q-3</strain>
    </source>
</reference>
<dbReference type="SMART" id="SM00895">
    <property type="entry name" value="FCD"/>
    <property type="match status" value="1"/>
</dbReference>
<dbReference type="Pfam" id="PF00392">
    <property type="entry name" value="GntR"/>
    <property type="match status" value="1"/>
</dbReference>
<dbReference type="AlphaFoldDB" id="A0A4Y8R6H6"/>
<dbReference type="OrthoDB" id="8247358at2"/>
<keyword evidence="1" id="KW-0805">Transcription regulation</keyword>
<dbReference type="SUPFAM" id="SSF46785">
    <property type="entry name" value="Winged helix' DNA-binding domain"/>
    <property type="match status" value="1"/>
</dbReference>
<evidence type="ECO:0000256" key="2">
    <source>
        <dbReference type="ARBA" id="ARBA00023125"/>
    </source>
</evidence>
<dbReference type="InterPro" id="IPR011711">
    <property type="entry name" value="GntR_C"/>
</dbReference>
<dbReference type="Gene3D" id="1.10.10.10">
    <property type="entry name" value="Winged helix-like DNA-binding domain superfamily/Winged helix DNA-binding domain"/>
    <property type="match status" value="1"/>
</dbReference>
<dbReference type="InterPro" id="IPR008920">
    <property type="entry name" value="TF_FadR/GntR_C"/>
</dbReference>
<dbReference type="PROSITE" id="PS50949">
    <property type="entry name" value="HTH_GNTR"/>
    <property type="match status" value="1"/>
</dbReference>
<dbReference type="PANTHER" id="PTHR43537:SF49">
    <property type="entry name" value="TRANSCRIPTIONAL REGULATORY PROTEIN"/>
    <property type="match status" value="1"/>
</dbReference>
<proteinExistence type="predicted"/>
<dbReference type="InterPro" id="IPR036388">
    <property type="entry name" value="WH-like_DNA-bd_sf"/>
</dbReference>
<evidence type="ECO:0000313" key="6">
    <source>
        <dbReference type="Proteomes" id="UP000298179"/>
    </source>
</evidence>
<name>A0A4Y8R6H6_9HYPH</name>
<comment type="caution">
    <text evidence="5">The sequence shown here is derived from an EMBL/GenBank/DDBJ whole genome shotgun (WGS) entry which is preliminary data.</text>
</comment>
<keyword evidence="2" id="KW-0238">DNA-binding</keyword>
<keyword evidence="3" id="KW-0804">Transcription</keyword>
<dbReference type="RefSeq" id="WP_134764469.1">
    <property type="nucleotide sequence ID" value="NZ_SOZD01000020.1"/>
</dbReference>
<dbReference type="Pfam" id="PF07729">
    <property type="entry name" value="FCD"/>
    <property type="match status" value="1"/>
</dbReference>
<organism evidence="5 6">
    <name type="scientific">Jiella endophytica</name>
    <dbReference type="NCBI Taxonomy" id="2558362"/>
    <lineage>
        <taxon>Bacteria</taxon>
        <taxon>Pseudomonadati</taxon>
        <taxon>Pseudomonadota</taxon>
        <taxon>Alphaproteobacteria</taxon>
        <taxon>Hyphomicrobiales</taxon>
        <taxon>Aurantimonadaceae</taxon>
        <taxon>Jiella</taxon>
    </lineage>
</organism>
<sequence length="246" mass="28116">MAKSRAVWPVADEMTPDLVLEKFAPERTFKVRVYAALKHAIANMDIYANPEDTWLDERQLAERLGVSRTPIREAIAMLEQQDFVKSVPRRGIVVLKKTKREVIEMIQAWAALESMAVRLIALNATDEDIAALRKLFDEFTEAHRPADYLSEYSRANIRFHQAIISLSGSKVLEEMTEDILLHVRGIRQMTIGLDDRAMRSIKDHKAIIDALERHDADLAEKLSRDHTLGLAAYVDEHGEEIFPDRD</sequence>
<dbReference type="GO" id="GO:0003700">
    <property type="term" value="F:DNA-binding transcription factor activity"/>
    <property type="evidence" value="ECO:0007669"/>
    <property type="project" value="InterPro"/>
</dbReference>
<evidence type="ECO:0000256" key="1">
    <source>
        <dbReference type="ARBA" id="ARBA00023015"/>
    </source>
</evidence>
<keyword evidence="6" id="KW-1185">Reference proteome</keyword>
<dbReference type="PANTHER" id="PTHR43537">
    <property type="entry name" value="TRANSCRIPTIONAL REGULATOR, GNTR FAMILY"/>
    <property type="match status" value="1"/>
</dbReference>
<feature type="domain" description="HTH gntR-type" evidence="4">
    <location>
        <begin position="27"/>
        <end position="97"/>
    </location>
</feature>
<dbReference type="SMART" id="SM00345">
    <property type="entry name" value="HTH_GNTR"/>
    <property type="match status" value="1"/>
</dbReference>
<dbReference type="Gene3D" id="1.20.120.530">
    <property type="entry name" value="GntR ligand-binding domain-like"/>
    <property type="match status" value="1"/>
</dbReference>
<dbReference type="CDD" id="cd07377">
    <property type="entry name" value="WHTH_GntR"/>
    <property type="match status" value="1"/>
</dbReference>
<dbReference type="GO" id="GO:0003677">
    <property type="term" value="F:DNA binding"/>
    <property type="evidence" value="ECO:0007669"/>
    <property type="project" value="UniProtKB-KW"/>
</dbReference>
<protein>
    <submittedName>
        <fullName evidence="5">GntR family transcriptional regulator</fullName>
    </submittedName>
</protein>